<dbReference type="Pfam" id="PF13517">
    <property type="entry name" value="FG-GAP_3"/>
    <property type="match status" value="1"/>
</dbReference>
<dbReference type="EMBL" id="JAIRAU010000031">
    <property type="protein sequence ID" value="MBZ5712394.1"/>
    <property type="molecule type" value="Genomic_DNA"/>
</dbReference>
<comment type="caution">
    <text evidence="3">The sequence shown here is derived from an EMBL/GenBank/DDBJ whole genome shotgun (WGS) entry which is preliminary data.</text>
</comment>
<gene>
    <name evidence="3" type="ORF">K7C98_24395</name>
</gene>
<dbReference type="PANTHER" id="PTHR46580">
    <property type="entry name" value="SENSOR KINASE-RELATED"/>
    <property type="match status" value="1"/>
</dbReference>
<keyword evidence="4" id="KW-1185">Reference proteome</keyword>
<reference evidence="3" key="1">
    <citation type="submission" date="2021-08" db="EMBL/GenBank/DDBJ databases">
        <authorList>
            <person name="Stevens D.C."/>
        </authorList>
    </citation>
    <scope>NUCLEOTIDE SEQUENCE</scope>
    <source>
        <strain evidence="3">DSM 53165</strain>
    </source>
</reference>
<evidence type="ECO:0000256" key="2">
    <source>
        <dbReference type="SAM" id="MobiDB-lite"/>
    </source>
</evidence>
<sequence length="476" mass="48121">MLRWMTLGVFGVVACGPSPPPENDTEGGSSSTTNTSNGSMTGLPMTSPLPGTDPTITTADPPTTGAVTSEVDPSATTGNETNTVTTSPTSATSTTGGECGGGAECPFGQGCVAGQCVSVEVIPPCPVVAVVDSHFPLVHEPTSLVLADLDGDNDLDVATGAPELSLIEVQTQVSEGEFVPGETIALVPATGFIHLAAGDLDGDGDVDLAAALGSDVDVLLNHDGVWKLESVLDSQSGLRRVHLANADSAGPGLFDLITVGASSPNIGVWLGVGAGAFEPEPPFDAPLSFGIGVVDVNGDLLHDLVGPDFNDSFASVGVLIRDGGGGFVDGGLLPATGESLVQVLAGDLADDPEDIVELLALTRDAVGGLVILWSGKEHGAWDPVPRLMRPSFPLSGGLLADVDPDGDVDLVAATETNALVVLHGDGSGGFACERVFELGSPTTAELLAVGDVDLQGVREIVTADVSLRDLVVIKTL</sequence>
<name>A0ABS7TVW5_9BACT</name>
<organism evidence="3 4">
    <name type="scientific">Nannocystis pusilla</name>
    <dbReference type="NCBI Taxonomy" id="889268"/>
    <lineage>
        <taxon>Bacteria</taxon>
        <taxon>Pseudomonadati</taxon>
        <taxon>Myxococcota</taxon>
        <taxon>Polyangia</taxon>
        <taxon>Nannocystales</taxon>
        <taxon>Nannocystaceae</taxon>
        <taxon>Nannocystis</taxon>
    </lineage>
</organism>
<accession>A0ABS7TVW5</accession>
<evidence type="ECO:0000256" key="1">
    <source>
        <dbReference type="ARBA" id="ARBA00022729"/>
    </source>
</evidence>
<dbReference type="Proteomes" id="UP001139031">
    <property type="component" value="Unassembled WGS sequence"/>
</dbReference>
<dbReference type="InterPro" id="IPR028994">
    <property type="entry name" value="Integrin_alpha_N"/>
</dbReference>
<keyword evidence="1" id="KW-0732">Signal</keyword>
<feature type="compositionally biased region" description="Low complexity" evidence="2">
    <location>
        <begin position="74"/>
        <end position="96"/>
    </location>
</feature>
<protein>
    <submittedName>
        <fullName evidence="3">VCBS repeat-containing protein</fullName>
    </submittedName>
</protein>
<feature type="compositionally biased region" description="Low complexity" evidence="2">
    <location>
        <begin position="27"/>
        <end position="42"/>
    </location>
</feature>
<dbReference type="SUPFAM" id="SSF69318">
    <property type="entry name" value="Integrin alpha N-terminal domain"/>
    <property type="match status" value="1"/>
</dbReference>
<dbReference type="PROSITE" id="PS51257">
    <property type="entry name" value="PROKAR_LIPOPROTEIN"/>
    <property type="match status" value="1"/>
</dbReference>
<dbReference type="InterPro" id="IPR013517">
    <property type="entry name" value="FG-GAP"/>
</dbReference>
<evidence type="ECO:0000313" key="4">
    <source>
        <dbReference type="Proteomes" id="UP001139031"/>
    </source>
</evidence>
<evidence type="ECO:0000313" key="3">
    <source>
        <dbReference type="EMBL" id="MBZ5712394.1"/>
    </source>
</evidence>
<feature type="compositionally biased region" description="Low complexity" evidence="2">
    <location>
        <begin position="50"/>
        <end position="66"/>
    </location>
</feature>
<proteinExistence type="predicted"/>
<feature type="region of interest" description="Disordered" evidence="2">
    <location>
        <begin position="15"/>
        <end position="96"/>
    </location>
</feature>